<accession>A0AAD9V283</accession>
<evidence type="ECO:0000256" key="3">
    <source>
        <dbReference type="ARBA" id="ARBA00022692"/>
    </source>
</evidence>
<feature type="transmembrane region" description="Helical" evidence="9">
    <location>
        <begin position="475"/>
        <end position="494"/>
    </location>
</feature>
<sequence>MGALQNASDPNYDFYLSIIQDSTFWLALAISGFIVASVIVTVNSFLLFTIYKDPRRTLRSPPSFLITNLGVADLLFGLFTVFLVASRDVYRFNKVHMPYVTIFKAIMYTVLSATLFVSSYTMIAMSTACYVAISKPMDYKIIITKGRVKVFILILWIISLSACVLPATSVSEKTYTMIYVHTHASLPAMLLTVIYVNVFRSLAKRKGELEVNGMVSAINNAYLIERERKMSVTIIIILTMFYVSYMPQYITLHLLHFCSTCQQSTTFHKIDVVFSRFLFINSAINPFIYAWKIPSKMSTTNLSDPNHDIYVSIIQNKTYWTSLAVFGFIFAVVIIVGNSMLLYTIYKDPRKSLRSAPGFLIANLTVADLLLGLFNTSIVAVRDVYRSQQLNMPFLGILKPVIYTVYITTMFVSCNTIIAMSATCYVAINQPMEYKTIITTKRIKIYIAVLWVMSLGTCVLPVTNVPEKTYTMIYLHTHATVPAILLTVIYVKVFRAVARRTRELQQSGFNKVATKALERERNMTVAVIIILALFYITYMPQYISLHLLYFCNSCQQSVTFHEIDVALSRVLYLSSAINPFVYAWRVPKYRQALIDCWKICRGVPHRGITGQSSLSHSSQMNTSRIVQKPILTNKRTAQTCDSESTCL</sequence>
<keyword evidence="2" id="KW-1003">Cell membrane</keyword>
<dbReference type="Proteomes" id="UP001249851">
    <property type="component" value="Unassembled WGS sequence"/>
</dbReference>
<evidence type="ECO:0000256" key="7">
    <source>
        <dbReference type="ARBA" id="ARBA00023170"/>
    </source>
</evidence>
<evidence type="ECO:0000256" key="9">
    <source>
        <dbReference type="SAM" id="Phobius"/>
    </source>
</evidence>
<evidence type="ECO:0000256" key="2">
    <source>
        <dbReference type="ARBA" id="ARBA00022475"/>
    </source>
</evidence>
<dbReference type="SMART" id="SM01381">
    <property type="entry name" value="7TM_GPCR_Srsx"/>
    <property type="match status" value="1"/>
</dbReference>
<feature type="transmembrane region" description="Helical" evidence="9">
    <location>
        <begin position="24"/>
        <end position="51"/>
    </location>
</feature>
<proteinExistence type="predicted"/>
<dbReference type="InterPro" id="IPR017452">
    <property type="entry name" value="GPCR_Rhodpsn_7TM"/>
</dbReference>
<dbReference type="PANTHER" id="PTHR24249:SF372">
    <property type="entry name" value="G-PROTEIN COUPLED RECEPTORS FAMILY 1 PROFILE DOMAIN-CONTAINING PROTEIN"/>
    <property type="match status" value="1"/>
</dbReference>
<keyword evidence="12" id="KW-1185">Reference proteome</keyword>
<feature type="domain" description="G-protein coupled receptors family 1 profile" evidence="10">
    <location>
        <begin position="337"/>
        <end position="582"/>
    </location>
</feature>
<evidence type="ECO:0000256" key="1">
    <source>
        <dbReference type="ARBA" id="ARBA00004651"/>
    </source>
</evidence>
<evidence type="ECO:0000256" key="8">
    <source>
        <dbReference type="ARBA" id="ARBA00023224"/>
    </source>
</evidence>
<dbReference type="PRINTS" id="PR00237">
    <property type="entry name" value="GPCRRHODOPSN"/>
</dbReference>
<comment type="subcellular location">
    <subcellularLocation>
        <location evidence="1">Cell membrane</location>
        <topology evidence="1">Multi-pass membrane protein</topology>
    </subcellularLocation>
</comment>
<feature type="transmembrane region" description="Helical" evidence="9">
    <location>
        <begin position="445"/>
        <end position="463"/>
    </location>
</feature>
<dbReference type="PROSITE" id="PS50262">
    <property type="entry name" value="G_PROTEIN_RECEP_F1_2"/>
    <property type="match status" value="2"/>
</dbReference>
<feature type="transmembrane region" description="Helical" evidence="9">
    <location>
        <begin position="319"/>
        <end position="346"/>
    </location>
</feature>
<feature type="domain" description="G-protein coupled receptors family 1 profile" evidence="10">
    <location>
        <begin position="42"/>
        <end position="289"/>
    </location>
</feature>
<feature type="transmembrane region" description="Helical" evidence="9">
    <location>
        <begin position="176"/>
        <end position="196"/>
    </location>
</feature>
<feature type="transmembrane region" description="Helical" evidence="9">
    <location>
        <begin position="232"/>
        <end position="250"/>
    </location>
</feature>
<dbReference type="CDD" id="cd00637">
    <property type="entry name" value="7tm_classA_rhodopsin-like"/>
    <property type="match status" value="2"/>
</dbReference>
<keyword evidence="5" id="KW-0297">G-protein coupled receptor</keyword>
<evidence type="ECO:0000256" key="5">
    <source>
        <dbReference type="ARBA" id="ARBA00023040"/>
    </source>
</evidence>
<dbReference type="EMBL" id="JARQWQ010000044">
    <property type="protein sequence ID" value="KAK2558543.1"/>
    <property type="molecule type" value="Genomic_DNA"/>
</dbReference>
<dbReference type="Pfam" id="PF00001">
    <property type="entry name" value="7tm_1"/>
    <property type="match status" value="2"/>
</dbReference>
<organism evidence="11 12">
    <name type="scientific">Acropora cervicornis</name>
    <name type="common">Staghorn coral</name>
    <dbReference type="NCBI Taxonomy" id="6130"/>
    <lineage>
        <taxon>Eukaryota</taxon>
        <taxon>Metazoa</taxon>
        <taxon>Cnidaria</taxon>
        <taxon>Anthozoa</taxon>
        <taxon>Hexacorallia</taxon>
        <taxon>Scleractinia</taxon>
        <taxon>Astrocoeniina</taxon>
        <taxon>Acroporidae</taxon>
        <taxon>Acropora</taxon>
    </lineage>
</organism>
<feature type="transmembrane region" description="Helical" evidence="9">
    <location>
        <begin position="525"/>
        <end position="549"/>
    </location>
</feature>
<evidence type="ECO:0000256" key="6">
    <source>
        <dbReference type="ARBA" id="ARBA00023136"/>
    </source>
</evidence>
<dbReference type="PANTHER" id="PTHR24249">
    <property type="entry name" value="HISTAMINE RECEPTOR-RELATED G-PROTEIN COUPLED RECEPTOR"/>
    <property type="match status" value="1"/>
</dbReference>
<gene>
    <name evidence="11" type="ORF">P5673_019263</name>
</gene>
<keyword evidence="7 11" id="KW-0675">Receptor</keyword>
<comment type="caution">
    <text evidence="11">The sequence shown here is derived from an EMBL/GenBank/DDBJ whole genome shotgun (WGS) entry which is preliminary data.</text>
</comment>
<evidence type="ECO:0000256" key="4">
    <source>
        <dbReference type="ARBA" id="ARBA00022989"/>
    </source>
</evidence>
<evidence type="ECO:0000259" key="10">
    <source>
        <dbReference type="PROSITE" id="PS50262"/>
    </source>
</evidence>
<dbReference type="GO" id="GO:0004930">
    <property type="term" value="F:G protein-coupled receptor activity"/>
    <property type="evidence" value="ECO:0007669"/>
    <property type="project" value="UniProtKB-KW"/>
</dbReference>
<feature type="transmembrane region" description="Helical" evidence="9">
    <location>
        <begin position="401"/>
        <end position="425"/>
    </location>
</feature>
<keyword evidence="4 9" id="KW-1133">Transmembrane helix</keyword>
<keyword evidence="8" id="KW-0807">Transducer</keyword>
<reference evidence="11" key="1">
    <citation type="journal article" date="2023" name="G3 (Bethesda)">
        <title>Whole genome assembly and annotation of the endangered Caribbean coral Acropora cervicornis.</title>
        <authorList>
            <person name="Selwyn J.D."/>
            <person name="Vollmer S.V."/>
        </authorList>
    </citation>
    <scope>NUCLEOTIDE SEQUENCE</scope>
    <source>
        <strain evidence="11">K2</strain>
    </source>
</reference>
<feature type="transmembrane region" description="Helical" evidence="9">
    <location>
        <begin position="150"/>
        <end position="170"/>
    </location>
</feature>
<dbReference type="InterPro" id="IPR000276">
    <property type="entry name" value="GPCR_Rhodpsn"/>
</dbReference>
<dbReference type="GO" id="GO:0005886">
    <property type="term" value="C:plasma membrane"/>
    <property type="evidence" value="ECO:0007669"/>
    <property type="project" value="UniProtKB-SubCell"/>
</dbReference>
<keyword evidence="3 9" id="KW-0812">Transmembrane</keyword>
<evidence type="ECO:0000313" key="12">
    <source>
        <dbReference type="Proteomes" id="UP001249851"/>
    </source>
</evidence>
<dbReference type="SUPFAM" id="SSF81321">
    <property type="entry name" value="Family A G protein-coupled receptor-like"/>
    <property type="match status" value="2"/>
</dbReference>
<feature type="transmembrane region" description="Helical" evidence="9">
    <location>
        <begin position="105"/>
        <end position="130"/>
    </location>
</feature>
<keyword evidence="6 9" id="KW-0472">Membrane</keyword>
<protein>
    <submittedName>
        <fullName evidence="11">Adenosine receptor A2a</fullName>
    </submittedName>
</protein>
<feature type="transmembrane region" description="Helical" evidence="9">
    <location>
        <begin position="63"/>
        <end position="85"/>
    </location>
</feature>
<feature type="transmembrane region" description="Helical" evidence="9">
    <location>
        <begin position="358"/>
        <end position="381"/>
    </location>
</feature>
<dbReference type="Gene3D" id="1.20.1070.10">
    <property type="entry name" value="Rhodopsin 7-helix transmembrane proteins"/>
    <property type="match status" value="2"/>
</dbReference>
<evidence type="ECO:0000313" key="11">
    <source>
        <dbReference type="EMBL" id="KAK2558543.1"/>
    </source>
</evidence>
<dbReference type="AlphaFoldDB" id="A0AAD9V283"/>
<reference evidence="11" key="2">
    <citation type="journal article" date="2023" name="Science">
        <title>Genomic signatures of disease resistance in endangered staghorn corals.</title>
        <authorList>
            <person name="Vollmer S.V."/>
            <person name="Selwyn J.D."/>
            <person name="Despard B.A."/>
            <person name="Roesel C.L."/>
        </authorList>
    </citation>
    <scope>NUCLEOTIDE SEQUENCE</scope>
    <source>
        <strain evidence="11">K2</strain>
    </source>
</reference>
<dbReference type="InterPro" id="IPR050569">
    <property type="entry name" value="TAAR"/>
</dbReference>
<name>A0AAD9V283_ACRCE</name>